<sequence>MRCMKTIDYGGLRHLRQHHRHVRRDGVW</sequence>
<name>Q50102_MYCLR</name>
<accession>Q50102</accession>
<dbReference type="EMBL" id="U15184">
    <property type="protein sequence ID" value="AAA63067.1"/>
    <property type="molecule type" value="Genomic_DNA"/>
</dbReference>
<evidence type="ECO:0000313" key="1">
    <source>
        <dbReference type="EMBL" id="AAA63067.1"/>
    </source>
</evidence>
<dbReference type="AlphaFoldDB" id="Q50102"/>
<reference evidence="1" key="2">
    <citation type="submission" date="1995-04" db="EMBL/GenBank/DDBJ databases">
        <authorList>
            <person name="Smith D.R."/>
        </authorList>
    </citation>
    <scope>NUCLEOTIDE SEQUENCE</scope>
</reference>
<proteinExistence type="predicted"/>
<reference evidence="1" key="1">
    <citation type="submission" date="1994-09" db="EMBL/GenBank/DDBJ databases">
        <authorList>
            <person name="Robison K."/>
        </authorList>
    </citation>
    <scope>NUCLEOTIDE SEQUENCE</scope>
</reference>
<protein>
    <submittedName>
        <fullName evidence="1">U650k</fullName>
    </submittedName>
</protein>
<organism evidence="1">
    <name type="scientific">Mycobacterium leprae</name>
    <dbReference type="NCBI Taxonomy" id="1769"/>
    <lineage>
        <taxon>Bacteria</taxon>
        <taxon>Bacillati</taxon>
        <taxon>Actinomycetota</taxon>
        <taxon>Actinomycetes</taxon>
        <taxon>Mycobacteriales</taxon>
        <taxon>Mycobacteriaceae</taxon>
        <taxon>Mycobacterium</taxon>
    </lineage>
</organism>